<dbReference type="AlphaFoldDB" id="A0A6S6VDS4"/>
<accession>A0A6S6VDS4</accession>
<sequence>MLFSTLLSITLLAASAAAYPACDPSIPTPDSKTGKWIPGVPAPDTPTSVNAAPICQRMCHNGPSECQAGWISTQVGSCWACCKASTDEGRSDPHHPLPSPIPNEPSTLKICARTCFNGPTECQAGWVSKQIGSCWACCKVNGSEDPYPMPLSGYD</sequence>
<dbReference type="EMBL" id="HG992979">
    <property type="protein sequence ID" value="CAE7022361.1"/>
    <property type="molecule type" value="Genomic_DNA"/>
</dbReference>
<evidence type="ECO:0000313" key="2">
    <source>
        <dbReference type="Proteomes" id="UP000472372"/>
    </source>
</evidence>
<protein>
    <submittedName>
        <fullName evidence="1">Uncharacterized protein</fullName>
    </submittedName>
</protein>
<name>A0A6S6VDS4_9PLEO</name>
<organism evidence="1 2">
    <name type="scientific">Pyrenophora teres f. teres</name>
    <dbReference type="NCBI Taxonomy" id="97479"/>
    <lineage>
        <taxon>Eukaryota</taxon>
        <taxon>Fungi</taxon>
        <taxon>Dikarya</taxon>
        <taxon>Ascomycota</taxon>
        <taxon>Pezizomycotina</taxon>
        <taxon>Dothideomycetes</taxon>
        <taxon>Pleosporomycetidae</taxon>
        <taxon>Pleosporales</taxon>
        <taxon>Pleosporineae</taxon>
        <taxon>Pleosporaceae</taxon>
        <taxon>Pyrenophora</taxon>
    </lineage>
</organism>
<dbReference type="Proteomes" id="UP000472372">
    <property type="component" value="Chromosome 3"/>
</dbReference>
<evidence type="ECO:0000313" key="1">
    <source>
        <dbReference type="EMBL" id="CAE7022361.1"/>
    </source>
</evidence>
<proteinExistence type="predicted"/>
<reference evidence="1" key="1">
    <citation type="submission" date="2021-02" db="EMBL/GenBank/DDBJ databases">
        <authorList>
            <person name="Syme A R."/>
            <person name="Syme A R."/>
            <person name="Moolhuijzen P."/>
        </authorList>
    </citation>
    <scope>NUCLEOTIDE SEQUENCE</scope>
    <source>
        <strain evidence="1">W1-1</strain>
    </source>
</reference>
<gene>
    <name evidence="1" type="ORF">PTTW11_03418</name>
</gene>